<proteinExistence type="predicted"/>
<dbReference type="AlphaFoldDB" id="A0A5S3XP88"/>
<gene>
    <name evidence="3" type="ORF">CWB96_15640</name>
    <name evidence="2" type="ORF">CWB97_15640</name>
</gene>
<keyword evidence="1" id="KW-0472">Membrane</keyword>
<dbReference type="RefSeq" id="WP_138597706.1">
    <property type="nucleotide sequence ID" value="NZ_PNCK01000062.1"/>
</dbReference>
<dbReference type="EMBL" id="PNCK01000062">
    <property type="protein sequence ID" value="TMP41105.1"/>
    <property type="molecule type" value="Genomic_DNA"/>
</dbReference>
<keyword evidence="1" id="KW-1133">Transmembrane helix</keyword>
<protein>
    <recommendedName>
        <fullName evidence="6">Chemotaxis protein</fullName>
    </recommendedName>
</protein>
<accession>A0A5S3XP88</accession>
<dbReference type="Proteomes" id="UP000305730">
    <property type="component" value="Unassembled WGS sequence"/>
</dbReference>
<evidence type="ECO:0000313" key="5">
    <source>
        <dbReference type="Proteomes" id="UP000307706"/>
    </source>
</evidence>
<dbReference type="Proteomes" id="UP000307706">
    <property type="component" value="Unassembled WGS sequence"/>
</dbReference>
<reference evidence="4 5" key="2">
    <citation type="submission" date="2019-06" db="EMBL/GenBank/DDBJ databases">
        <title>Co-occurence of chitin degradation, pigmentation and bioactivity in marine Pseudoalteromonas.</title>
        <authorList>
            <person name="Sonnenschein E.C."/>
            <person name="Bech P.K."/>
        </authorList>
    </citation>
    <scope>NUCLEOTIDE SEQUENCE [LARGE SCALE GENOMIC DNA]</scope>
    <source>
        <strain evidence="5">S2231</strain>
        <strain evidence="2 4">S2233</strain>
    </source>
</reference>
<keyword evidence="1" id="KW-0812">Transmembrane</keyword>
<dbReference type="OrthoDB" id="3288815at2"/>
<name>A0A5S3XP88_9GAMM</name>
<sequence>MPKPYLMQYLSHIVVIPLIFLLGGMSALSWIIVGIIVVSDISLSKMHKQISATNNHKQERKNDLSSLEQLSTVIIPQLIEQVICAREQTHHAVINITAKFSHIVACLNHFNVSADPSKQNHFTTTLAQKQKKWLEQLENTTLVDHDNMTIDLQSIATINNALQSLKTNIAHGLSQEHQQTFNTTLEVLDREIADLVSMAQQKAAHREKVLRNYKTLMTSIGDEILALIKKTSPPEQTLDSNESPDGIKNTLDDILIELQFQDRVDQIQNSTISVLTIIKDELACFITDKKRNAHSKFNYQRIHNALQTTAATNEQKAILSDDQGKRVDDITFL</sequence>
<evidence type="ECO:0008006" key="6">
    <source>
        <dbReference type="Google" id="ProtNLM"/>
    </source>
</evidence>
<comment type="caution">
    <text evidence="3">The sequence shown here is derived from an EMBL/GenBank/DDBJ whole genome shotgun (WGS) entry which is preliminary data.</text>
</comment>
<reference evidence="3" key="3">
    <citation type="submission" date="2019-09" db="EMBL/GenBank/DDBJ databases">
        <title>Co-occurence of chitin degradation, pigmentation and bioactivity in marine Pseudoalteromonas.</title>
        <authorList>
            <person name="Sonnenschein E.C."/>
            <person name="Bech P.K."/>
        </authorList>
    </citation>
    <scope>NUCLEOTIDE SEQUENCE</scope>
    <source>
        <strain evidence="3">S2231</strain>
    </source>
</reference>
<reference evidence="3 5" key="1">
    <citation type="submission" date="2017-12" db="EMBL/GenBank/DDBJ databases">
        <authorList>
            <person name="Paulsen S."/>
            <person name="Gram L.K."/>
        </authorList>
    </citation>
    <scope>NUCLEOTIDE SEQUENCE [LARGE SCALE GENOMIC DNA]</scope>
    <source>
        <strain evidence="3 5">S2231</strain>
        <strain evidence="2">S2233</strain>
    </source>
</reference>
<evidence type="ECO:0000313" key="4">
    <source>
        <dbReference type="Proteomes" id="UP000305730"/>
    </source>
</evidence>
<evidence type="ECO:0000313" key="2">
    <source>
        <dbReference type="EMBL" id="TMP41105.1"/>
    </source>
</evidence>
<dbReference type="EMBL" id="PNCL01000087">
    <property type="protein sequence ID" value="TMP56274.1"/>
    <property type="molecule type" value="Genomic_DNA"/>
</dbReference>
<evidence type="ECO:0000256" key="1">
    <source>
        <dbReference type="SAM" id="Phobius"/>
    </source>
</evidence>
<feature type="transmembrane region" description="Helical" evidence="1">
    <location>
        <begin position="12"/>
        <end position="38"/>
    </location>
</feature>
<organism evidence="3 5">
    <name type="scientific">Pseudoalteromonas citrea</name>
    <dbReference type="NCBI Taxonomy" id="43655"/>
    <lineage>
        <taxon>Bacteria</taxon>
        <taxon>Pseudomonadati</taxon>
        <taxon>Pseudomonadota</taxon>
        <taxon>Gammaproteobacteria</taxon>
        <taxon>Alteromonadales</taxon>
        <taxon>Pseudoalteromonadaceae</taxon>
        <taxon>Pseudoalteromonas</taxon>
    </lineage>
</organism>
<evidence type="ECO:0000313" key="3">
    <source>
        <dbReference type="EMBL" id="TMP56274.1"/>
    </source>
</evidence>
<keyword evidence="4" id="KW-1185">Reference proteome</keyword>